<dbReference type="PANTHER" id="PTHR45138:SF9">
    <property type="entry name" value="DIGUANYLATE CYCLASE DGCM-RELATED"/>
    <property type="match status" value="1"/>
</dbReference>
<name>A0ABQ5ZVR6_9GAMM</name>
<dbReference type="SUPFAM" id="SSF55785">
    <property type="entry name" value="PYP-like sensor domain (PAS domain)"/>
    <property type="match status" value="1"/>
</dbReference>
<evidence type="ECO:0000256" key="1">
    <source>
        <dbReference type="ARBA" id="ARBA00012528"/>
    </source>
</evidence>
<dbReference type="Gene3D" id="3.30.70.270">
    <property type="match status" value="1"/>
</dbReference>
<reference evidence="5" key="1">
    <citation type="journal article" date="2019" name="Int. J. Syst. Evol. Microbiol.">
        <title>The Global Catalogue of Microorganisms (GCM) 10K type strain sequencing project: providing services to taxonomists for standard genome sequencing and annotation.</title>
        <authorList>
            <consortium name="The Broad Institute Genomics Platform"/>
            <consortium name="The Broad Institute Genome Sequencing Center for Infectious Disease"/>
            <person name="Wu L."/>
            <person name="Ma J."/>
        </authorList>
    </citation>
    <scope>NUCLEOTIDE SEQUENCE [LARGE SCALE GENOMIC DNA]</scope>
    <source>
        <strain evidence="5">NBRC 100033</strain>
    </source>
</reference>
<evidence type="ECO:0000313" key="5">
    <source>
        <dbReference type="Proteomes" id="UP001156682"/>
    </source>
</evidence>
<gene>
    <name evidence="4" type="ORF">GCM10007878_17040</name>
</gene>
<dbReference type="PANTHER" id="PTHR45138">
    <property type="entry name" value="REGULATORY COMPONENTS OF SENSORY TRANSDUCTION SYSTEM"/>
    <property type="match status" value="1"/>
</dbReference>
<feature type="domain" description="GGDEF" evidence="3">
    <location>
        <begin position="193"/>
        <end position="326"/>
    </location>
</feature>
<protein>
    <recommendedName>
        <fullName evidence="1">diguanylate cyclase</fullName>
        <ecNumber evidence="1">2.7.7.65</ecNumber>
    </recommendedName>
</protein>
<proteinExistence type="predicted"/>
<dbReference type="Gene3D" id="3.30.450.20">
    <property type="entry name" value="PAS domain"/>
    <property type="match status" value="1"/>
</dbReference>
<dbReference type="SMART" id="SM00267">
    <property type="entry name" value="GGDEF"/>
    <property type="match status" value="1"/>
</dbReference>
<dbReference type="SUPFAM" id="SSF55073">
    <property type="entry name" value="Nucleotide cyclase"/>
    <property type="match status" value="1"/>
</dbReference>
<dbReference type="Proteomes" id="UP001156682">
    <property type="component" value="Unassembled WGS sequence"/>
</dbReference>
<dbReference type="InterPro" id="IPR013656">
    <property type="entry name" value="PAS_4"/>
</dbReference>
<dbReference type="InterPro" id="IPR000160">
    <property type="entry name" value="GGDEF_dom"/>
</dbReference>
<keyword evidence="5" id="KW-1185">Reference proteome</keyword>
<evidence type="ECO:0000256" key="2">
    <source>
        <dbReference type="ARBA" id="ARBA00034247"/>
    </source>
</evidence>
<dbReference type="InterPro" id="IPR035965">
    <property type="entry name" value="PAS-like_dom_sf"/>
</dbReference>
<dbReference type="InterPro" id="IPR029787">
    <property type="entry name" value="Nucleotide_cyclase"/>
</dbReference>
<dbReference type="Pfam" id="PF08448">
    <property type="entry name" value="PAS_4"/>
    <property type="match status" value="1"/>
</dbReference>
<comment type="catalytic activity">
    <reaction evidence="2">
        <text>2 GTP = 3',3'-c-di-GMP + 2 diphosphate</text>
        <dbReference type="Rhea" id="RHEA:24898"/>
        <dbReference type="ChEBI" id="CHEBI:33019"/>
        <dbReference type="ChEBI" id="CHEBI:37565"/>
        <dbReference type="ChEBI" id="CHEBI:58805"/>
        <dbReference type="EC" id="2.7.7.65"/>
    </reaction>
</comment>
<evidence type="ECO:0000313" key="4">
    <source>
        <dbReference type="EMBL" id="GLR64266.1"/>
    </source>
</evidence>
<comment type="caution">
    <text evidence="4">The sequence shown here is derived from an EMBL/GenBank/DDBJ whole genome shotgun (WGS) entry which is preliminary data.</text>
</comment>
<dbReference type="PROSITE" id="PS50887">
    <property type="entry name" value="GGDEF"/>
    <property type="match status" value="1"/>
</dbReference>
<dbReference type="RefSeq" id="WP_036240053.1">
    <property type="nucleotide sequence ID" value="NZ_BSOR01000029.1"/>
</dbReference>
<evidence type="ECO:0000259" key="3">
    <source>
        <dbReference type="PROSITE" id="PS50887"/>
    </source>
</evidence>
<sequence length="330" mass="38181">MNKPEQQPPEIADFYWMLQMLQTVDVGLVILERDYRIKLWNGFMENHSGITNKHLIDKEIFSVFPNLPRTWIERKVESVFKLGSPAYSTWEQRPHLFPFKSYRPLTGHSERMYQNITFMPLLDPSRKVSQVCLLVYDVTESVTNKLQLEDANIQLEKLSRTDRLTGLNNRGFWEECLQQEFRRSKRASELGKVESSLIIFDIDHFKPVNDTHGHLAGDQVIKAVAQCLKETARDTDFAGRYGGEEFVLLLPDTGVEGAFEVAERLRTKIQSLVVQHEDLELSVTVSLGICDFTTDLDSFNLWLERADQALYHSKHQGRNQSSVWSKELES</sequence>
<accession>A0ABQ5ZVR6</accession>
<dbReference type="InterPro" id="IPR050469">
    <property type="entry name" value="Diguanylate_Cyclase"/>
</dbReference>
<dbReference type="NCBIfam" id="TIGR00254">
    <property type="entry name" value="GGDEF"/>
    <property type="match status" value="1"/>
</dbReference>
<organism evidence="4 5">
    <name type="scientific">Marinospirillum insulare</name>
    <dbReference type="NCBI Taxonomy" id="217169"/>
    <lineage>
        <taxon>Bacteria</taxon>
        <taxon>Pseudomonadati</taxon>
        <taxon>Pseudomonadota</taxon>
        <taxon>Gammaproteobacteria</taxon>
        <taxon>Oceanospirillales</taxon>
        <taxon>Oceanospirillaceae</taxon>
        <taxon>Marinospirillum</taxon>
    </lineage>
</organism>
<dbReference type="CDD" id="cd01949">
    <property type="entry name" value="GGDEF"/>
    <property type="match status" value="1"/>
</dbReference>
<dbReference type="Pfam" id="PF00990">
    <property type="entry name" value="GGDEF"/>
    <property type="match status" value="1"/>
</dbReference>
<dbReference type="InterPro" id="IPR043128">
    <property type="entry name" value="Rev_trsase/Diguanyl_cyclase"/>
</dbReference>
<dbReference type="EC" id="2.7.7.65" evidence="1"/>
<dbReference type="EMBL" id="BSOR01000029">
    <property type="protein sequence ID" value="GLR64266.1"/>
    <property type="molecule type" value="Genomic_DNA"/>
</dbReference>